<dbReference type="InterPro" id="IPR031782">
    <property type="entry name" value="LIP1_N"/>
</dbReference>
<dbReference type="PROSITE" id="PS51450">
    <property type="entry name" value="LRR"/>
    <property type="match status" value="3"/>
</dbReference>
<dbReference type="GO" id="GO:0016301">
    <property type="term" value="F:kinase activity"/>
    <property type="evidence" value="ECO:0007669"/>
    <property type="project" value="UniProtKB-KW"/>
</dbReference>
<dbReference type="GO" id="GO:0005737">
    <property type="term" value="C:cytoplasm"/>
    <property type="evidence" value="ECO:0007669"/>
    <property type="project" value="UniProtKB-SubCell"/>
</dbReference>
<dbReference type="Pfam" id="PF12799">
    <property type="entry name" value="LRR_4"/>
    <property type="match status" value="1"/>
</dbReference>
<sequence>MDPQKITELANLLRKNGDKILSSEFSLTLSGSLVRALNDSFTLIADTDIGTNQQTFQVVKSINATSHVFPDLQLLHDFVQKTTLLRIVYYPSEQCFTGAIDITKFRALKRLEVQKINIMQLVGIKALRSQLQHLICVKSLRSVEDIITHCGGDNSNGFVWNELRTADFSFNNLQTVDTSLEFAQNLQHLSLRHNKLHSATAIKWLPHLKTLDLSYNCLTTIPQFHMEACKRLEQLNISNNYVEDLLVLTKMNSLWELDLSDNCLLDHSQLLPLSAIQNLQVLKLYGNPLHCHPKHRLATAQYLHKDAVTLKFLLDLEPLSKAEKALTGSQRLSYMAIRHSTHDRSLPISVSGTPTSANTPASSVDSRRTVNQLDSSSGTEQGSGQEGTRVSKRRLKKERTVDIEEHDGTPIETAAALETKKQIEKLHSKSEDQTPDLNASFYSEEERLKSRQLLNDFLSEFAPANTSEEVEPQNMTSTPTNESVLSAPIDATLTPIKITNETNSTNVSSNAAEETTYESCNTSMDTHYESLAQNSTAATEEQLTIKEEQAHEHDPLHNIYERNTNALAQDESDVSEAEPDEETYIVHSEAKPAEPLFLTISSNFLREKDALSDRTKAKWSLSILESCERIKSNMLRINFDTIRKDKKERIYCIENSLCQEVEKKLRDILSQRDLSAMNIVIYRCVSCNSKFMRENKQNQYRAEAPRCPDCGSTFIAEVQDESSSLDKPSGKNSSVAAAQWQPSPNLSPALIVEESPVGTPLVVQRNEENNSIVTTTRLTANNTPKRRTLTQTTKSSANSLNESSSCSKITNSQCSFDSNQSVVGSSNTERDLEFRANESDVDIISNPSQSSIEVLDPNCAQTSSRKTSEERRISQIPHLQTIDDVGTNTQSFIDREFGAMLAEQAAAVAFTSNQEATPKVKSLAHVQLTESSSSGSVTDSICTAYDQQATKEKQPQQKQQAQPTGDDIVLQNMLLSEPINNNNNNNPELSGSNANGSAKKEDAGLSSRFGALFQSTNLLMSSSKKLIEAEAAPVTNLSQPYKFNYTNFNDIDHRLKLYFYQSKFEENGEHFKWLARGRIYNEQTQVLCDGLVVMSTCKCYLMEAFAPPHDDVTKWLRQVISVTMDRLESVQVLPWKMGLSFALRDWGSFLLLLQDIIRTDSLLLYFANATLPTQCELKHSPAENVVQRLSKAADSKLTMCALLNGCVWTCEGEKRNFDFCALLTTDSHLYLGSASKCNWLSASHSDEVEICLTQLMNNLVDVESVDDTEYKINFLDETQNKTELWHLKFATKDNAECCLNAIGQSWEQLFGVRLLSA</sequence>
<dbReference type="Gene3D" id="2.20.28.30">
    <property type="entry name" value="RNA polymerase ii, chain L"/>
    <property type="match status" value="1"/>
</dbReference>
<dbReference type="InterPro" id="IPR001611">
    <property type="entry name" value="Leu-rich_rpt"/>
</dbReference>
<dbReference type="SUPFAM" id="SSF52075">
    <property type="entry name" value="Outer arm dynein light chain 1"/>
    <property type="match status" value="1"/>
</dbReference>
<organism evidence="8 9">
    <name type="scientific">Drosophila lebanonensis</name>
    <name type="common">Fruit fly</name>
    <name type="synonym">Scaptodrosophila lebanonensis</name>
    <dbReference type="NCBI Taxonomy" id="7225"/>
    <lineage>
        <taxon>Eukaryota</taxon>
        <taxon>Metazoa</taxon>
        <taxon>Ecdysozoa</taxon>
        <taxon>Arthropoda</taxon>
        <taxon>Hexapoda</taxon>
        <taxon>Insecta</taxon>
        <taxon>Pterygota</taxon>
        <taxon>Neoptera</taxon>
        <taxon>Endopterygota</taxon>
        <taxon>Diptera</taxon>
        <taxon>Brachycera</taxon>
        <taxon>Muscomorpha</taxon>
        <taxon>Ephydroidea</taxon>
        <taxon>Drosophilidae</taxon>
        <taxon>Scaptodrosophila</taxon>
    </lineage>
</organism>
<evidence type="ECO:0000259" key="6">
    <source>
        <dbReference type="Pfam" id="PF15904"/>
    </source>
</evidence>
<evidence type="ECO:0000259" key="7">
    <source>
        <dbReference type="Pfam" id="PF25624"/>
    </source>
</evidence>
<feature type="compositionally biased region" description="Basic and acidic residues" evidence="5">
    <location>
        <begin position="398"/>
        <end position="409"/>
    </location>
</feature>
<name>A0A6J2TLJ7_DROLE</name>
<dbReference type="Pfam" id="PF15904">
    <property type="entry name" value="LIP1"/>
    <property type="match status" value="1"/>
</dbReference>
<keyword evidence="8" id="KW-1185">Reference proteome</keyword>
<feature type="region of interest" description="Disordered" evidence="5">
    <location>
        <begin position="721"/>
        <end position="740"/>
    </location>
</feature>
<proteinExistence type="predicted"/>
<keyword evidence="4" id="KW-0677">Repeat</keyword>
<feature type="compositionally biased region" description="Polar residues" evidence="5">
    <location>
        <begin position="348"/>
        <end position="374"/>
    </location>
</feature>
<dbReference type="OrthoDB" id="7451790at2759"/>
<evidence type="ECO:0000313" key="9">
    <source>
        <dbReference type="RefSeq" id="XP_030377461.1"/>
    </source>
</evidence>
<dbReference type="Proteomes" id="UP000504634">
    <property type="component" value="Unplaced"/>
</dbReference>
<keyword evidence="2" id="KW-0963">Cytoplasm</keyword>
<evidence type="ECO:0000256" key="5">
    <source>
        <dbReference type="SAM" id="MobiDB-lite"/>
    </source>
</evidence>
<protein>
    <submittedName>
        <fullName evidence="9">Serine/threonine-protein kinase 11-interacting protein</fullName>
    </submittedName>
</protein>
<feature type="compositionally biased region" description="Polar residues" evidence="5">
    <location>
        <begin position="987"/>
        <end position="996"/>
    </location>
</feature>
<feature type="region of interest" description="Disordered" evidence="5">
    <location>
        <begin position="977"/>
        <end position="1001"/>
    </location>
</feature>
<evidence type="ECO:0000313" key="8">
    <source>
        <dbReference type="Proteomes" id="UP000504634"/>
    </source>
</evidence>
<dbReference type="InterPro" id="IPR025875">
    <property type="entry name" value="Leu-rich_rpt_4"/>
</dbReference>
<evidence type="ECO:0000256" key="1">
    <source>
        <dbReference type="ARBA" id="ARBA00004496"/>
    </source>
</evidence>
<reference evidence="9" key="1">
    <citation type="submission" date="2025-08" db="UniProtKB">
        <authorList>
            <consortium name="RefSeq"/>
        </authorList>
    </citation>
    <scope>IDENTIFICATION</scope>
    <source>
        <strain evidence="9">11010-0011.00</strain>
        <tissue evidence="9">Whole body</tissue>
    </source>
</reference>
<dbReference type="RefSeq" id="XP_030377461.1">
    <property type="nucleotide sequence ID" value="XM_030521601.1"/>
</dbReference>
<feature type="region of interest" description="Disordered" evidence="5">
    <location>
        <begin position="344"/>
        <end position="413"/>
    </location>
</feature>
<dbReference type="PANTHER" id="PTHR15454:SF69">
    <property type="entry name" value="SERINE_THREONINE-PROTEIN KINASE 11-INTERACTING PROTEIN"/>
    <property type="match status" value="1"/>
</dbReference>
<feature type="region of interest" description="Disordered" evidence="5">
    <location>
        <begin position="782"/>
        <end position="811"/>
    </location>
</feature>
<dbReference type="InterPro" id="IPR057676">
    <property type="entry name" value="PH_S11IP_C"/>
</dbReference>
<feature type="domain" description="LKB1 serine/threonine kinase interacting protein 1 N-terminal" evidence="6">
    <location>
        <begin position="2"/>
        <end position="90"/>
    </location>
</feature>
<keyword evidence="9" id="KW-0808">Transferase</keyword>
<feature type="compositionally biased region" description="Low complexity" evidence="5">
    <location>
        <begin position="795"/>
        <end position="807"/>
    </location>
</feature>
<dbReference type="PANTHER" id="PTHR15454">
    <property type="entry name" value="NISCHARIN RELATED"/>
    <property type="match status" value="1"/>
</dbReference>
<comment type="subcellular location">
    <subcellularLocation>
        <location evidence="1">Cytoplasm</location>
    </subcellularLocation>
</comment>
<dbReference type="Pfam" id="PF25624">
    <property type="entry name" value="PH_S11IP_C"/>
    <property type="match status" value="1"/>
</dbReference>
<dbReference type="Gene3D" id="3.80.10.10">
    <property type="entry name" value="Ribonuclease Inhibitor"/>
    <property type="match status" value="1"/>
</dbReference>
<dbReference type="GeneID" id="115626279"/>
<keyword evidence="3" id="KW-0433">Leucine-rich repeat</keyword>
<feature type="compositionally biased region" description="Low complexity" evidence="5">
    <location>
        <begin position="375"/>
        <end position="388"/>
    </location>
</feature>
<feature type="domain" description="STK11-interacting protein C-terminal PH" evidence="7">
    <location>
        <begin position="1241"/>
        <end position="1315"/>
    </location>
</feature>
<evidence type="ECO:0000256" key="2">
    <source>
        <dbReference type="ARBA" id="ARBA00022490"/>
    </source>
</evidence>
<evidence type="ECO:0000256" key="4">
    <source>
        <dbReference type="ARBA" id="ARBA00022737"/>
    </source>
</evidence>
<keyword evidence="9" id="KW-0418">Kinase</keyword>
<gene>
    <name evidence="9" type="primary">LOC115626279</name>
</gene>
<dbReference type="InterPro" id="IPR032675">
    <property type="entry name" value="LRR_dom_sf"/>
</dbReference>
<feature type="compositionally biased region" description="Polar residues" evidence="5">
    <location>
        <begin position="782"/>
        <end position="794"/>
    </location>
</feature>
<evidence type="ECO:0000256" key="3">
    <source>
        <dbReference type="ARBA" id="ARBA00022614"/>
    </source>
</evidence>
<accession>A0A6J2TLJ7</accession>